<dbReference type="InterPro" id="IPR016990">
    <property type="entry name" value="UCP032162_TM"/>
</dbReference>
<dbReference type="RefSeq" id="WP_354556376.1">
    <property type="nucleotide sequence ID" value="NZ_JBEPMB010000002.1"/>
</dbReference>
<evidence type="ECO:0000313" key="2">
    <source>
        <dbReference type="EMBL" id="MET3613880.1"/>
    </source>
</evidence>
<comment type="caution">
    <text evidence="2">The sequence shown here is derived from an EMBL/GenBank/DDBJ whole genome shotgun (WGS) entry which is preliminary data.</text>
</comment>
<dbReference type="InterPro" id="IPR019253">
    <property type="entry name" value="DUF2244_TM"/>
</dbReference>
<feature type="transmembrane region" description="Helical" evidence="1">
    <location>
        <begin position="37"/>
        <end position="55"/>
    </location>
</feature>
<name>A0ABV2J1M6_9HYPH</name>
<sequence length="170" mass="19384">MSDGNGTMGLNEHLSERPVYETELVPHRSLGRKGFRILFAITGILSLVHVIFFLTVGAWPIMLFFGLDFVLLYGAFWLNYRAARAREQIRLSRLDLTIRKIAPNGLVREARYNPFWTKLKIARHPEIGITSMRVAGQGRETPLGDFLYPEAREQLASDLTRALATVKQRI</sequence>
<dbReference type="PIRSF" id="PIRSF032162">
    <property type="entry name" value="UCP032162_imp"/>
    <property type="match status" value="1"/>
</dbReference>
<keyword evidence="1" id="KW-0472">Membrane</keyword>
<protein>
    <submittedName>
        <fullName evidence="2">Membrane protein</fullName>
    </submittedName>
</protein>
<proteinExistence type="predicted"/>
<feature type="transmembrane region" description="Helical" evidence="1">
    <location>
        <begin position="61"/>
        <end position="80"/>
    </location>
</feature>
<evidence type="ECO:0000256" key="1">
    <source>
        <dbReference type="SAM" id="Phobius"/>
    </source>
</evidence>
<organism evidence="2 3">
    <name type="scientific">Rhizobium aquaticum</name>
    <dbReference type="NCBI Taxonomy" id="1549636"/>
    <lineage>
        <taxon>Bacteria</taxon>
        <taxon>Pseudomonadati</taxon>
        <taxon>Pseudomonadota</taxon>
        <taxon>Alphaproteobacteria</taxon>
        <taxon>Hyphomicrobiales</taxon>
        <taxon>Rhizobiaceae</taxon>
        <taxon>Rhizobium/Agrobacterium group</taxon>
        <taxon>Rhizobium</taxon>
    </lineage>
</organism>
<dbReference type="Pfam" id="PF10003">
    <property type="entry name" value="DUF2244"/>
    <property type="match status" value="1"/>
</dbReference>
<keyword evidence="1" id="KW-1133">Transmembrane helix</keyword>
<dbReference type="EMBL" id="JBEPMB010000002">
    <property type="protein sequence ID" value="MET3613880.1"/>
    <property type="molecule type" value="Genomic_DNA"/>
</dbReference>
<accession>A0ABV2J1M6</accession>
<keyword evidence="3" id="KW-1185">Reference proteome</keyword>
<keyword evidence="1" id="KW-0812">Transmembrane</keyword>
<dbReference type="Proteomes" id="UP001549047">
    <property type="component" value="Unassembled WGS sequence"/>
</dbReference>
<evidence type="ECO:0000313" key="3">
    <source>
        <dbReference type="Proteomes" id="UP001549047"/>
    </source>
</evidence>
<reference evidence="2 3" key="1">
    <citation type="submission" date="2024-06" db="EMBL/GenBank/DDBJ databases">
        <title>Genomic Encyclopedia of Type Strains, Phase IV (KMG-IV): sequencing the most valuable type-strain genomes for metagenomic binning, comparative biology and taxonomic classification.</title>
        <authorList>
            <person name="Goeker M."/>
        </authorList>
    </citation>
    <scope>NUCLEOTIDE SEQUENCE [LARGE SCALE GENOMIC DNA]</scope>
    <source>
        <strain evidence="2 3">DSM 29780</strain>
    </source>
</reference>
<gene>
    <name evidence="2" type="ORF">ABID16_002209</name>
</gene>